<feature type="region of interest" description="Disordered" evidence="1">
    <location>
        <begin position="131"/>
        <end position="175"/>
    </location>
</feature>
<dbReference type="Proteomes" id="UP001149813">
    <property type="component" value="Unassembled WGS sequence"/>
</dbReference>
<reference evidence="2" key="1">
    <citation type="submission" date="2022-07" db="EMBL/GenBank/DDBJ databases">
        <title>Phylogenomic reconstructions and comparative analyses of Kickxellomycotina fungi.</title>
        <authorList>
            <person name="Reynolds N.K."/>
            <person name="Stajich J.E."/>
            <person name="Barry K."/>
            <person name="Grigoriev I.V."/>
            <person name="Crous P."/>
            <person name="Smith M.E."/>
        </authorList>
    </citation>
    <scope>NUCLEOTIDE SEQUENCE</scope>
    <source>
        <strain evidence="2">NBRC 32514</strain>
    </source>
</reference>
<evidence type="ECO:0000313" key="2">
    <source>
        <dbReference type="EMBL" id="KAJ1719745.1"/>
    </source>
</evidence>
<comment type="caution">
    <text evidence="2">The sequence shown here is derived from an EMBL/GenBank/DDBJ whole genome shotgun (WGS) entry which is preliminary data.</text>
</comment>
<feature type="compositionally biased region" description="Low complexity" evidence="1">
    <location>
        <begin position="151"/>
        <end position="170"/>
    </location>
</feature>
<name>A0A9W7XXC1_9FUNG</name>
<sequence length="315" mass="34336">MDVSNTATFGRRTAGRNGDIMRELRAQLAAEPDNTSSSNTATPDPDPEPRQEQQQQQQLQQQQQQQQKADEDDEASSDESSDVEDIDRGTAIITVYNLLSNLGDLNQSNRWVAEGLAQKFSSLQVQVDRTESLVSEGGSLRRTPHDPPSPHSASANSGNSNSGSGARSISTFSESTFHTPPVSAGVVSADAGVQTDIDGRSVAEAEERARRLDEENRVLKSDIVVLVESLREQQTMARDYEATLARALVALRSAAFERHVEIAEVQNRYRELLASEKTLNDRLECENSELRGTLGKASDAMRTALETGVADDPPV</sequence>
<feature type="compositionally biased region" description="Acidic residues" evidence="1">
    <location>
        <begin position="70"/>
        <end position="85"/>
    </location>
</feature>
<evidence type="ECO:0000256" key="1">
    <source>
        <dbReference type="SAM" id="MobiDB-lite"/>
    </source>
</evidence>
<keyword evidence="3" id="KW-1185">Reference proteome</keyword>
<protein>
    <submittedName>
        <fullName evidence="2">Uncharacterized protein</fullName>
    </submittedName>
</protein>
<dbReference type="AlphaFoldDB" id="A0A9W7XXC1"/>
<dbReference type="OrthoDB" id="5578990at2759"/>
<feature type="region of interest" description="Disordered" evidence="1">
    <location>
        <begin position="1"/>
        <end position="86"/>
    </location>
</feature>
<feature type="compositionally biased region" description="Low complexity" evidence="1">
    <location>
        <begin position="52"/>
        <end position="67"/>
    </location>
</feature>
<proteinExistence type="predicted"/>
<feature type="compositionally biased region" description="Polar residues" evidence="1">
    <location>
        <begin position="33"/>
        <end position="42"/>
    </location>
</feature>
<organism evidence="2 3">
    <name type="scientific">Coemansia erecta</name>
    <dbReference type="NCBI Taxonomy" id="147472"/>
    <lineage>
        <taxon>Eukaryota</taxon>
        <taxon>Fungi</taxon>
        <taxon>Fungi incertae sedis</taxon>
        <taxon>Zoopagomycota</taxon>
        <taxon>Kickxellomycotina</taxon>
        <taxon>Kickxellomycetes</taxon>
        <taxon>Kickxellales</taxon>
        <taxon>Kickxellaceae</taxon>
        <taxon>Coemansia</taxon>
    </lineage>
</organism>
<dbReference type="EMBL" id="JANBOJ010000347">
    <property type="protein sequence ID" value="KAJ1719745.1"/>
    <property type="molecule type" value="Genomic_DNA"/>
</dbReference>
<accession>A0A9W7XXC1</accession>
<gene>
    <name evidence="2" type="ORF">LPJ53_005541</name>
</gene>
<evidence type="ECO:0000313" key="3">
    <source>
        <dbReference type="Proteomes" id="UP001149813"/>
    </source>
</evidence>